<sequence>MRKINLKLLIIEGAIYRVMLVVTQTLFFWIITKEFKLALGTSLIWNGINLGLYYVYHYLFLSFFKMGKNH</sequence>
<accession>A0A0F9E0U7</accession>
<reference evidence="2" key="1">
    <citation type="journal article" date="2015" name="Nature">
        <title>Complex archaea that bridge the gap between prokaryotes and eukaryotes.</title>
        <authorList>
            <person name="Spang A."/>
            <person name="Saw J.H."/>
            <person name="Jorgensen S.L."/>
            <person name="Zaremba-Niedzwiedzka K."/>
            <person name="Martijn J."/>
            <person name="Lind A.E."/>
            <person name="van Eijk R."/>
            <person name="Schleper C."/>
            <person name="Guy L."/>
            <person name="Ettema T.J."/>
        </authorList>
    </citation>
    <scope>NUCLEOTIDE SEQUENCE</scope>
</reference>
<comment type="caution">
    <text evidence="2">The sequence shown here is derived from an EMBL/GenBank/DDBJ whole genome shotgun (WGS) entry which is preliminary data.</text>
</comment>
<keyword evidence="1" id="KW-0472">Membrane</keyword>
<name>A0A0F9E0U7_9ZZZZ</name>
<gene>
    <name evidence="2" type="ORF">LCGC14_2424330</name>
</gene>
<evidence type="ECO:0000256" key="1">
    <source>
        <dbReference type="SAM" id="Phobius"/>
    </source>
</evidence>
<organism evidence="2">
    <name type="scientific">marine sediment metagenome</name>
    <dbReference type="NCBI Taxonomy" id="412755"/>
    <lineage>
        <taxon>unclassified sequences</taxon>
        <taxon>metagenomes</taxon>
        <taxon>ecological metagenomes</taxon>
    </lineage>
</organism>
<dbReference type="AlphaFoldDB" id="A0A0F9E0U7"/>
<evidence type="ECO:0000313" key="2">
    <source>
        <dbReference type="EMBL" id="KKL23541.1"/>
    </source>
</evidence>
<keyword evidence="1" id="KW-1133">Transmembrane helix</keyword>
<feature type="transmembrane region" description="Helical" evidence="1">
    <location>
        <begin position="9"/>
        <end position="31"/>
    </location>
</feature>
<dbReference type="EMBL" id="LAZR01036935">
    <property type="protein sequence ID" value="KKL23541.1"/>
    <property type="molecule type" value="Genomic_DNA"/>
</dbReference>
<feature type="transmembrane region" description="Helical" evidence="1">
    <location>
        <begin position="43"/>
        <end position="64"/>
    </location>
</feature>
<keyword evidence="1" id="KW-0812">Transmembrane</keyword>
<protein>
    <submittedName>
        <fullName evidence="2">Uncharacterized protein</fullName>
    </submittedName>
</protein>
<proteinExistence type="predicted"/>